<protein>
    <submittedName>
        <fullName evidence="1">9774_t:CDS:1</fullName>
    </submittedName>
</protein>
<evidence type="ECO:0000313" key="1">
    <source>
        <dbReference type="EMBL" id="CAG8536689.1"/>
    </source>
</evidence>
<accession>A0ACA9LRE1</accession>
<reference evidence="1" key="1">
    <citation type="submission" date="2021-06" db="EMBL/GenBank/DDBJ databases">
        <authorList>
            <person name="Kallberg Y."/>
            <person name="Tangrot J."/>
            <person name="Rosling A."/>
        </authorList>
    </citation>
    <scope>NUCLEOTIDE SEQUENCE</scope>
    <source>
        <strain evidence="1">AU212A</strain>
    </source>
</reference>
<organism evidence="1 2">
    <name type="scientific">Scutellospora calospora</name>
    <dbReference type="NCBI Taxonomy" id="85575"/>
    <lineage>
        <taxon>Eukaryota</taxon>
        <taxon>Fungi</taxon>
        <taxon>Fungi incertae sedis</taxon>
        <taxon>Mucoromycota</taxon>
        <taxon>Glomeromycotina</taxon>
        <taxon>Glomeromycetes</taxon>
        <taxon>Diversisporales</taxon>
        <taxon>Gigasporaceae</taxon>
        <taxon>Scutellospora</taxon>
    </lineage>
</organism>
<dbReference type="Proteomes" id="UP000789860">
    <property type="component" value="Unassembled WGS sequence"/>
</dbReference>
<name>A0ACA9LRE1_9GLOM</name>
<comment type="caution">
    <text evidence="1">The sequence shown here is derived from an EMBL/GenBank/DDBJ whole genome shotgun (WGS) entry which is preliminary data.</text>
</comment>
<dbReference type="EMBL" id="CAJVPM010006588">
    <property type="protein sequence ID" value="CAG8536689.1"/>
    <property type="molecule type" value="Genomic_DNA"/>
</dbReference>
<evidence type="ECO:0000313" key="2">
    <source>
        <dbReference type="Proteomes" id="UP000789860"/>
    </source>
</evidence>
<sequence length="291" mass="34031">MLISDILSEVFEYLDDRDENLGSPRKKYDLPVFNYPSFLKNIDYYEMISFVKNWCIYYLDDNTEESISAILRSILKLFVARSTHLNTLSIRSTSCEEKYMLLAEPTIFPLIIPLKNLNINCYSIDRLKMAENSPKVNLLNAFVKQCRHLNTIRVNNLSVNDESSMLVAKKLAKLIERQRGLKRIILSRCKTFTNIIIPSLAKQKHSLRHVGFRGVDFDGCCKWDTLKYCTKLERIDMVDCCNLDNAMISPLVNSHSKRLRRVSIYNCLPIRISDKLESWAYRIDNRKRQHC</sequence>
<proteinExistence type="predicted"/>
<gene>
    <name evidence="1" type="ORF">SCALOS_LOCUS4673</name>
</gene>
<keyword evidence="2" id="KW-1185">Reference proteome</keyword>